<gene>
    <name evidence="7" type="ORF">MOC71_10845</name>
</gene>
<accession>A0AAP3CKJ7</accession>
<evidence type="ECO:0000256" key="2">
    <source>
        <dbReference type="ARBA" id="ARBA00022692"/>
    </source>
</evidence>
<feature type="transmembrane region" description="Helical" evidence="5">
    <location>
        <begin position="76"/>
        <end position="94"/>
    </location>
</feature>
<dbReference type="PANTHER" id="PTHR37305">
    <property type="entry name" value="INTEGRAL MEMBRANE PROTEIN-RELATED"/>
    <property type="match status" value="1"/>
</dbReference>
<keyword evidence="3 5" id="KW-1133">Transmembrane helix</keyword>
<dbReference type="GO" id="GO:0016020">
    <property type="term" value="C:membrane"/>
    <property type="evidence" value="ECO:0007669"/>
    <property type="project" value="UniProtKB-SubCell"/>
</dbReference>
<feature type="domain" description="ABC-2 type transporter transmembrane" evidence="6">
    <location>
        <begin position="80"/>
        <end position="203"/>
    </location>
</feature>
<sequence>MKVLMTLFQKEWLEGWKSGKLIWLPIAMMIVGLTQPLTIYYMPEIIAHGGNLPDGMKISFSMPSGPEVMVSTLSQFNTLGMALVIFSVMGSVANERSQGVTSLIMSRPVSAVQYILSKWLIQSVIGIASFAAGYGLAYYYVRLLFKDTSFSRFAGSLGLYALWIMFMVTAGLAGSTMFRSLGAAAASGIGLTAAVSFAASLFPEEAKWLPAALCKQAEHILLHGERADFFGWSLTFSSLCIVLLAMFSVWRFRRYESY</sequence>
<evidence type="ECO:0000256" key="1">
    <source>
        <dbReference type="ARBA" id="ARBA00004141"/>
    </source>
</evidence>
<reference evidence="7" key="1">
    <citation type="submission" date="2022-02" db="EMBL/GenBank/DDBJ databases">
        <title>Crop Bioprotection Bacillus Genome Sequencing.</title>
        <authorList>
            <person name="Dunlap C."/>
        </authorList>
    </citation>
    <scope>NUCLEOTIDE SEQUENCE</scope>
    <source>
        <strain evidence="7">98-1</strain>
    </source>
</reference>
<feature type="transmembrane region" description="Helical" evidence="5">
    <location>
        <begin position="153"/>
        <end position="174"/>
    </location>
</feature>
<dbReference type="PANTHER" id="PTHR37305:SF1">
    <property type="entry name" value="MEMBRANE PROTEIN"/>
    <property type="match status" value="1"/>
</dbReference>
<organism evidence="7 8">
    <name type="scientific">Bacillus vallismortis</name>
    <dbReference type="NCBI Taxonomy" id="72361"/>
    <lineage>
        <taxon>Bacteria</taxon>
        <taxon>Bacillati</taxon>
        <taxon>Bacillota</taxon>
        <taxon>Bacilli</taxon>
        <taxon>Bacillales</taxon>
        <taxon>Bacillaceae</taxon>
        <taxon>Bacillus</taxon>
    </lineage>
</organism>
<feature type="transmembrane region" description="Helical" evidence="5">
    <location>
        <begin position="21"/>
        <end position="42"/>
    </location>
</feature>
<dbReference type="AlphaFoldDB" id="A0AAP3CKJ7"/>
<keyword evidence="2 5" id="KW-0812">Transmembrane</keyword>
<proteinExistence type="predicted"/>
<comment type="caution">
    <text evidence="7">The sequence shown here is derived from an EMBL/GenBank/DDBJ whole genome shotgun (WGS) entry which is preliminary data.</text>
</comment>
<evidence type="ECO:0000256" key="4">
    <source>
        <dbReference type="ARBA" id="ARBA00023136"/>
    </source>
</evidence>
<feature type="transmembrane region" description="Helical" evidence="5">
    <location>
        <begin position="181"/>
        <end position="202"/>
    </location>
</feature>
<dbReference type="GO" id="GO:0140359">
    <property type="term" value="F:ABC-type transporter activity"/>
    <property type="evidence" value="ECO:0007669"/>
    <property type="project" value="InterPro"/>
</dbReference>
<dbReference type="RefSeq" id="WP_268543735.1">
    <property type="nucleotide sequence ID" value="NZ_JALAOH010000025.1"/>
</dbReference>
<protein>
    <submittedName>
        <fullName evidence="7">ABC transporter permease</fullName>
    </submittedName>
</protein>
<keyword evidence="4 5" id="KW-0472">Membrane</keyword>
<dbReference type="EMBL" id="JALAOH010000025">
    <property type="protein sequence ID" value="MCY8317220.1"/>
    <property type="molecule type" value="Genomic_DNA"/>
</dbReference>
<evidence type="ECO:0000313" key="8">
    <source>
        <dbReference type="Proteomes" id="UP001067121"/>
    </source>
</evidence>
<dbReference type="Pfam" id="PF12698">
    <property type="entry name" value="ABC2_membrane_3"/>
    <property type="match status" value="1"/>
</dbReference>
<evidence type="ECO:0000256" key="5">
    <source>
        <dbReference type="SAM" id="Phobius"/>
    </source>
</evidence>
<feature type="transmembrane region" description="Helical" evidence="5">
    <location>
        <begin position="115"/>
        <end position="141"/>
    </location>
</feature>
<evidence type="ECO:0000259" key="6">
    <source>
        <dbReference type="Pfam" id="PF12698"/>
    </source>
</evidence>
<dbReference type="InterPro" id="IPR013525">
    <property type="entry name" value="ABC2_TM"/>
</dbReference>
<evidence type="ECO:0000256" key="3">
    <source>
        <dbReference type="ARBA" id="ARBA00022989"/>
    </source>
</evidence>
<name>A0AAP3CKJ7_BACVA</name>
<dbReference type="Proteomes" id="UP001067121">
    <property type="component" value="Unassembled WGS sequence"/>
</dbReference>
<feature type="transmembrane region" description="Helical" evidence="5">
    <location>
        <begin position="229"/>
        <end position="250"/>
    </location>
</feature>
<evidence type="ECO:0000313" key="7">
    <source>
        <dbReference type="EMBL" id="MCY8317220.1"/>
    </source>
</evidence>
<comment type="subcellular location">
    <subcellularLocation>
        <location evidence="1">Membrane</location>
        <topology evidence="1">Multi-pass membrane protein</topology>
    </subcellularLocation>
</comment>